<evidence type="ECO:0000256" key="1">
    <source>
        <dbReference type="SAM" id="MobiDB-lite"/>
    </source>
</evidence>
<dbReference type="InterPro" id="IPR058330">
    <property type="entry name" value="DUF8017"/>
</dbReference>
<dbReference type="Pfam" id="PF26056">
    <property type="entry name" value="DUF8017"/>
    <property type="match status" value="1"/>
</dbReference>
<keyword evidence="2" id="KW-0472">Membrane</keyword>
<organism evidence="4 5">
    <name type="scientific">Streptomyces polyrhachis</name>
    <dbReference type="NCBI Taxonomy" id="1282885"/>
    <lineage>
        <taxon>Bacteria</taxon>
        <taxon>Bacillati</taxon>
        <taxon>Actinomycetota</taxon>
        <taxon>Actinomycetes</taxon>
        <taxon>Kitasatosporales</taxon>
        <taxon>Streptomycetaceae</taxon>
        <taxon>Streptomyces</taxon>
    </lineage>
</organism>
<feature type="region of interest" description="Disordered" evidence="1">
    <location>
        <begin position="1"/>
        <end position="65"/>
    </location>
</feature>
<name>A0ABW2GA50_9ACTN</name>
<accession>A0ABW2GA50</accession>
<keyword evidence="2" id="KW-1133">Transmembrane helix</keyword>
<dbReference type="Proteomes" id="UP001596413">
    <property type="component" value="Unassembled WGS sequence"/>
</dbReference>
<protein>
    <recommendedName>
        <fullName evidence="3">DUF8017 domain-containing protein</fullName>
    </recommendedName>
</protein>
<keyword evidence="5" id="KW-1185">Reference proteome</keyword>
<dbReference type="RefSeq" id="WP_386410922.1">
    <property type="nucleotide sequence ID" value="NZ_JBHSZO010000002.1"/>
</dbReference>
<evidence type="ECO:0000313" key="5">
    <source>
        <dbReference type="Proteomes" id="UP001596413"/>
    </source>
</evidence>
<evidence type="ECO:0000256" key="2">
    <source>
        <dbReference type="SAM" id="Phobius"/>
    </source>
</evidence>
<evidence type="ECO:0000259" key="3">
    <source>
        <dbReference type="Pfam" id="PF26056"/>
    </source>
</evidence>
<feature type="region of interest" description="Disordered" evidence="1">
    <location>
        <begin position="101"/>
        <end position="130"/>
    </location>
</feature>
<dbReference type="EMBL" id="JBHSZO010000002">
    <property type="protein sequence ID" value="MFC7216874.1"/>
    <property type="molecule type" value="Genomic_DNA"/>
</dbReference>
<gene>
    <name evidence="4" type="ORF">ACFQLX_01615</name>
</gene>
<feature type="domain" description="DUF8017" evidence="3">
    <location>
        <begin position="135"/>
        <end position="318"/>
    </location>
</feature>
<proteinExistence type="predicted"/>
<keyword evidence="2" id="KW-0812">Transmembrane</keyword>
<sequence length="319" mass="32789">MWPGQQAGGEQHPPHNPYQQPVPYGQQPPPPGPYGHSGGGQWAPPETPAWPPPPEPPGQRPPKQPMSTRAVIALIAATAVTASAIVVGVIVVHNRGDGGAPVAATSSPTPTPSTAPTASAAPPIDGENPRGEAVRPIIEGWKAVANTKRHNAFDVPASWEVKSSGLTVGFESDDGEVLVAMTGVAAYRDDWCGSASRALAGTKGAVGAKNTLQAARDAASSWVIAGYDEKRKGKLTAPAPTPFSNGHGVRGHIARASVSGVPKAKNKDGCLNSDGKAVAVSFTDKDGAMASFVLISDTGVKDEVPEEVIKQITGSLRLI</sequence>
<evidence type="ECO:0000313" key="4">
    <source>
        <dbReference type="EMBL" id="MFC7216874.1"/>
    </source>
</evidence>
<comment type="caution">
    <text evidence="4">The sequence shown here is derived from an EMBL/GenBank/DDBJ whole genome shotgun (WGS) entry which is preliminary data.</text>
</comment>
<reference evidence="5" key="1">
    <citation type="journal article" date="2019" name="Int. J. Syst. Evol. Microbiol.">
        <title>The Global Catalogue of Microorganisms (GCM) 10K type strain sequencing project: providing services to taxonomists for standard genome sequencing and annotation.</title>
        <authorList>
            <consortium name="The Broad Institute Genomics Platform"/>
            <consortium name="The Broad Institute Genome Sequencing Center for Infectious Disease"/>
            <person name="Wu L."/>
            <person name="Ma J."/>
        </authorList>
    </citation>
    <scope>NUCLEOTIDE SEQUENCE [LARGE SCALE GENOMIC DNA]</scope>
    <source>
        <strain evidence="5">CGMCC 1.13681</strain>
    </source>
</reference>
<feature type="compositionally biased region" description="Pro residues" evidence="1">
    <location>
        <begin position="45"/>
        <end position="64"/>
    </location>
</feature>
<feature type="transmembrane region" description="Helical" evidence="2">
    <location>
        <begin position="70"/>
        <end position="92"/>
    </location>
</feature>
<feature type="compositionally biased region" description="Low complexity" evidence="1">
    <location>
        <begin position="101"/>
        <end position="123"/>
    </location>
</feature>